<reference evidence="2 3" key="1">
    <citation type="journal article" date="2021" name="Nat. Commun.">
        <title>Genetic determinants of endophytism in the Arabidopsis root mycobiome.</title>
        <authorList>
            <person name="Mesny F."/>
            <person name="Miyauchi S."/>
            <person name="Thiergart T."/>
            <person name="Pickel B."/>
            <person name="Atanasova L."/>
            <person name="Karlsson M."/>
            <person name="Huettel B."/>
            <person name="Barry K.W."/>
            <person name="Haridas S."/>
            <person name="Chen C."/>
            <person name="Bauer D."/>
            <person name="Andreopoulos W."/>
            <person name="Pangilinan J."/>
            <person name="LaButti K."/>
            <person name="Riley R."/>
            <person name="Lipzen A."/>
            <person name="Clum A."/>
            <person name="Drula E."/>
            <person name="Henrissat B."/>
            <person name="Kohler A."/>
            <person name="Grigoriev I.V."/>
            <person name="Martin F.M."/>
            <person name="Hacquard S."/>
        </authorList>
    </citation>
    <scope>NUCLEOTIDE SEQUENCE [LARGE SCALE GENOMIC DNA]</scope>
    <source>
        <strain evidence="2 3">MPI-SDFR-AT-0080</strain>
    </source>
</reference>
<proteinExistence type="predicted"/>
<dbReference type="EMBL" id="JAGTJR010000007">
    <property type="protein sequence ID" value="KAH7057126.1"/>
    <property type="molecule type" value="Genomic_DNA"/>
</dbReference>
<comment type="caution">
    <text evidence="2">The sequence shown here is derived from an EMBL/GenBank/DDBJ whole genome shotgun (WGS) entry which is preliminary data.</text>
</comment>
<evidence type="ECO:0008006" key="4">
    <source>
        <dbReference type="Google" id="ProtNLM"/>
    </source>
</evidence>
<feature type="transmembrane region" description="Helical" evidence="1">
    <location>
        <begin position="118"/>
        <end position="139"/>
    </location>
</feature>
<keyword evidence="1" id="KW-0472">Membrane</keyword>
<keyword evidence="3" id="KW-1185">Reference proteome</keyword>
<sequence length="153" mass="17700">MHHIINNNKNEGFPAGQWGIRYPDILFLVPFLFVFFSFLVFYLFFFFHRWEWEEGRLEVINFSRVIDDGNGRALQVEWKLPLIFSPVLSCLMEGKGDCSLRGFSSEGFHLPFDFFRGFYWWLVGPLADGAGFACIFSVVRGTESCGRVEKSGC</sequence>
<gene>
    <name evidence="2" type="ORF">B0J12DRAFT_404139</name>
</gene>
<keyword evidence="1" id="KW-0812">Transmembrane</keyword>
<keyword evidence="1" id="KW-1133">Transmembrane helix</keyword>
<name>A0ABQ8GIR3_9PEZI</name>
<dbReference type="Proteomes" id="UP000774617">
    <property type="component" value="Unassembled WGS sequence"/>
</dbReference>
<accession>A0ABQ8GIR3</accession>
<evidence type="ECO:0000256" key="1">
    <source>
        <dbReference type="SAM" id="Phobius"/>
    </source>
</evidence>
<organism evidence="2 3">
    <name type="scientific">Macrophomina phaseolina</name>
    <dbReference type="NCBI Taxonomy" id="35725"/>
    <lineage>
        <taxon>Eukaryota</taxon>
        <taxon>Fungi</taxon>
        <taxon>Dikarya</taxon>
        <taxon>Ascomycota</taxon>
        <taxon>Pezizomycotina</taxon>
        <taxon>Dothideomycetes</taxon>
        <taxon>Dothideomycetes incertae sedis</taxon>
        <taxon>Botryosphaeriales</taxon>
        <taxon>Botryosphaeriaceae</taxon>
        <taxon>Macrophomina</taxon>
    </lineage>
</organism>
<evidence type="ECO:0000313" key="2">
    <source>
        <dbReference type="EMBL" id="KAH7057126.1"/>
    </source>
</evidence>
<evidence type="ECO:0000313" key="3">
    <source>
        <dbReference type="Proteomes" id="UP000774617"/>
    </source>
</evidence>
<feature type="transmembrane region" description="Helical" evidence="1">
    <location>
        <begin position="25"/>
        <end position="47"/>
    </location>
</feature>
<protein>
    <recommendedName>
        <fullName evidence="4">Transmembrane protein</fullName>
    </recommendedName>
</protein>